<comment type="caution">
    <text evidence="2">The sequence shown here is derived from an EMBL/GenBank/DDBJ whole genome shotgun (WGS) entry which is preliminary data.</text>
</comment>
<gene>
    <name evidence="2" type="ORF">ACFOEK_20595</name>
</gene>
<dbReference type="EMBL" id="JBHRSZ010000009">
    <property type="protein sequence ID" value="MFC3153452.1"/>
    <property type="molecule type" value="Genomic_DNA"/>
</dbReference>
<organism evidence="2 3">
    <name type="scientific">Litoribrevibacter euphylliae</name>
    <dbReference type="NCBI Taxonomy" id="1834034"/>
    <lineage>
        <taxon>Bacteria</taxon>
        <taxon>Pseudomonadati</taxon>
        <taxon>Pseudomonadota</taxon>
        <taxon>Gammaproteobacteria</taxon>
        <taxon>Oceanospirillales</taxon>
        <taxon>Oceanospirillaceae</taxon>
        <taxon>Litoribrevibacter</taxon>
    </lineage>
</organism>
<proteinExistence type="predicted"/>
<sequence>MKPYLVLVMCSLVFPVFGATLTTSNYVISVETHCEEGMVVCDDVSYIGTSKKSGNSIRLKGETWHTVCADGVTPCRFIGYRFKNGDITYQVMDSGVLQVIQGQDKVLLEEQGEWRY</sequence>
<protein>
    <submittedName>
        <fullName evidence="2">Uncharacterized protein</fullName>
    </submittedName>
</protein>
<accession>A0ABV7HIJ1</accession>
<reference evidence="3" key="1">
    <citation type="journal article" date="2019" name="Int. J. Syst. Evol. Microbiol.">
        <title>The Global Catalogue of Microorganisms (GCM) 10K type strain sequencing project: providing services to taxonomists for standard genome sequencing and annotation.</title>
        <authorList>
            <consortium name="The Broad Institute Genomics Platform"/>
            <consortium name="The Broad Institute Genome Sequencing Center for Infectious Disease"/>
            <person name="Wu L."/>
            <person name="Ma J."/>
        </authorList>
    </citation>
    <scope>NUCLEOTIDE SEQUENCE [LARGE SCALE GENOMIC DNA]</scope>
    <source>
        <strain evidence="3">KCTC 52438</strain>
    </source>
</reference>
<name>A0ABV7HIJ1_9GAMM</name>
<dbReference type="Proteomes" id="UP001595476">
    <property type="component" value="Unassembled WGS sequence"/>
</dbReference>
<evidence type="ECO:0000313" key="3">
    <source>
        <dbReference type="Proteomes" id="UP001595476"/>
    </source>
</evidence>
<evidence type="ECO:0000256" key="1">
    <source>
        <dbReference type="SAM" id="SignalP"/>
    </source>
</evidence>
<keyword evidence="3" id="KW-1185">Reference proteome</keyword>
<evidence type="ECO:0000313" key="2">
    <source>
        <dbReference type="EMBL" id="MFC3153452.1"/>
    </source>
</evidence>
<keyword evidence="1" id="KW-0732">Signal</keyword>
<feature type="signal peptide" evidence="1">
    <location>
        <begin position="1"/>
        <end position="18"/>
    </location>
</feature>
<feature type="chain" id="PRO_5045101522" evidence="1">
    <location>
        <begin position="19"/>
        <end position="116"/>
    </location>
</feature>
<dbReference type="RefSeq" id="WP_386723372.1">
    <property type="nucleotide sequence ID" value="NZ_JBHRSZ010000009.1"/>
</dbReference>